<dbReference type="OrthoDB" id="4062651at2759"/>
<dbReference type="AlphaFoldDB" id="A0A8S3ZQJ0"/>
<reference evidence="1" key="1">
    <citation type="submission" date="2021-04" db="EMBL/GenBank/DDBJ databases">
        <authorList>
            <consortium name="Molecular Ecology Group"/>
        </authorList>
    </citation>
    <scope>NUCLEOTIDE SEQUENCE</scope>
</reference>
<evidence type="ECO:0000313" key="2">
    <source>
        <dbReference type="Proteomes" id="UP000678393"/>
    </source>
</evidence>
<dbReference type="SUPFAM" id="SSF56112">
    <property type="entry name" value="Protein kinase-like (PK-like)"/>
    <property type="match status" value="1"/>
</dbReference>
<comment type="caution">
    <text evidence="1">The sequence shown here is derived from an EMBL/GenBank/DDBJ whole genome shotgun (WGS) entry which is preliminary data.</text>
</comment>
<name>A0A8S3ZQJ0_9EUPU</name>
<gene>
    <name evidence="1" type="ORF">CUNI_LOCUS15638</name>
</gene>
<organism evidence="1 2">
    <name type="scientific">Candidula unifasciata</name>
    <dbReference type="NCBI Taxonomy" id="100452"/>
    <lineage>
        <taxon>Eukaryota</taxon>
        <taxon>Metazoa</taxon>
        <taxon>Spiralia</taxon>
        <taxon>Lophotrochozoa</taxon>
        <taxon>Mollusca</taxon>
        <taxon>Gastropoda</taxon>
        <taxon>Heterobranchia</taxon>
        <taxon>Euthyneura</taxon>
        <taxon>Panpulmonata</taxon>
        <taxon>Eupulmonata</taxon>
        <taxon>Stylommatophora</taxon>
        <taxon>Helicina</taxon>
        <taxon>Helicoidea</taxon>
        <taxon>Geomitridae</taxon>
        <taxon>Candidula</taxon>
    </lineage>
</organism>
<keyword evidence="2" id="KW-1185">Reference proteome</keyword>
<protein>
    <submittedName>
        <fullName evidence="1">Uncharacterized protein</fullName>
    </submittedName>
</protein>
<dbReference type="EMBL" id="CAJHNH020003832">
    <property type="protein sequence ID" value="CAG5130080.1"/>
    <property type="molecule type" value="Genomic_DNA"/>
</dbReference>
<dbReference type="InterPro" id="IPR011009">
    <property type="entry name" value="Kinase-like_dom_sf"/>
</dbReference>
<proteinExistence type="predicted"/>
<sequence>MRGSFPSNKAETNTFWKATRETPHCGANPHWLIYQVTKGNRRPTYHYTGSDDSMELKYCDLYIACWDAKPENRPSAEDVIVSLSSLQI</sequence>
<accession>A0A8S3ZQJ0</accession>
<evidence type="ECO:0000313" key="1">
    <source>
        <dbReference type="EMBL" id="CAG5130080.1"/>
    </source>
</evidence>
<dbReference type="Proteomes" id="UP000678393">
    <property type="component" value="Unassembled WGS sequence"/>
</dbReference>
<dbReference type="Gene3D" id="1.10.510.10">
    <property type="entry name" value="Transferase(Phosphotransferase) domain 1"/>
    <property type="match status" value="1"/>
</dbReference>